<gene>
    <name evidence="1" type="ORF">HLQ16_14905</name>
</gene>
<evidence type="ECO:0000313" key="1">
    <source>
        <dbReference type="EMBL" id="NNU77222.1"/>
    </source>
</evidence>
<proteinExistence type="predicted"/>
<reference evidence="1 2" key="1">
    <citation type="submission" date="2020-05" db="EMBL/GenBank/DDBJ databases">
        <title>Complete genome of Clostridium estertheticum subspecies estertheticum, isolated from Vacuum packed lamb meat from New Zealand imported to Switzerland.</title>
        <authorList>
            <person name="Wambui J."/>
            <person name="Stevens M.J.A."/>
            <person name="Stephan R."/>
        </authorList>
    </citation>
    <scope>NUCLEOTIDE SEQUENCE [LARGE SCALE GENOMIC DNA]</scope>
    <source>
        <strain evidence="1 2">CEST001</strain>
    </source>
</reference>
<protein>
    <submittedName>
        <fullName evidence="1">Uncharacterized protein</fullName>
    </submittedName>
</protein>
<dbReference type="RefSeq" id="WP_171297877.1">
    <property type="nucleotide sequence ID" value="NZ_JABEYB010000011.1"/>
</dbReference>
<dbReference type="AlphaFoldDB" id="A0A7Y3SXX5"/>
<evidence type="ECO:0000313" key="2">
    <source>
        <dbReference type="Proteomes" id="UP000531659"/>
    </source>
</evidence>
<comment type="caution">
    <text evidence="1">The sequence shown here is derived from an EMBL/GenBank/DDBJ whole genome shotgun (WGS) entry which is preliminary data.</text>
</comment>
<accession>A0A7Y3SXX5</accession>
<sequence length="45" mass="5368">MNEKSKEPIGIGSSLRDWFFCYKTWDMLNKGELYEKFASFENGNR</sequence>
<dbReference type="EMBL" id="JABEYB010000011">
    <property type="protein sequence ID" value="NNU77222.1"/>
    <property type="molecule type" value="Genomic_DNA"/>
</dbReference>
<dbReference type="Proteomes" id="UP000531659">
    <property type="component" value="Unassembled WGS sequence"/>
</dbReference>
<name>A0A7Y3SXX5_9CLOT</name>
<organism evidence="1 2">
    <name type="scientific">Clostridium estertheticum</name>
    <dbReference type="NCBI Taxonomy" id="238834"/>
    <lineage>
        <taxon>Bacteria</taxon>
        <taxon>Bacillati</taxon>
        <taxon>Bacillota</taxon>
        <taxon>Clostridia</taxon>
        <taxon>Eubacteriales</taxon>
        <taxon>Clostridiaceae</taxon>
        <taxon>Clostridium</taxon>
    </lineage>
</organism>